<protein>
    <submittedName>
        <fullName evidence="1">Uncharacterized protein</fullName>
    </submittedName>
</protein>
<proteinExistence type="predicted"/>
<evidence type="ECO:0000313" key="1">
    <source>
        <dbReference type="EMBL" id="GIY18883.1"/>
    </source>
</evidence>
<reference evidence="1 2" key="1">
    <citation type="submission" date="2021-06" db="EMBL/GenBank/DDBJ databases">
        <title>Caerostris darwini draft genome.</title>
        <authorList>
            <person name="Kono N."/>
            <person name="Arakawa K."/>
        </authorList>
    </citation>
    <scope>NUCLEOTIDE SEQUENCE [LARGE SCALE GENOMIC DNA]</scope>
</reference>
<comment type="caution">
    <text evidence="1">The sequence shown here is derived from an EMBL/GenBank/DDBJ whole genome shotgun (WGS) entry which is preliminary data.</text>
</comment>
<dbReference type="AlphaFoldDB" id="A0AAV4RA97"/>
<dbReference type="Proteomes" id="UP001054837">
    <property type="component" value="Unassembled WGS sequence"/>
</dbReference>
<accession>A0AAV4RA97</accession>
<evidence type="ECO:0000313" key="2">
    <source>
        <dbReference type="Proteomes" id="UP001054837"/>
    </source>
</evidence>
<organism evidence="1 2">
    <name type="scientific">Caerostris darwini</name>
    <dbReference type="NCBI Taxonomy" id="1538125"/>
    <lineage>
        <taxon>Eukaryota</taxon>
        <taxon>Metazoa</taxon>
        <taxon>Ecdysozoa</taxon>
        <taxon>Arthropoda</taxon>
        <taxon>Chelicerata</taxon>
        <taxon>Arachnida</taxon>
        <taxon>Araneae</taxon>
        <taxon>Araneomorphae</taxon>
        <taxon>Entelegynae</taxon>
        <taxon>Araneoidea</taxon>
        <taxon>Araneidae</taxon>
        <taxon>Caerostris</taxon>
    </lineage>
</organism>
<name>A0AAV4RA97_9ARAC</name>
<keyword evidence="2" id="KW-1185">Reference proteome</keyword>
<gene>
    <name evidence="1" type="ORF">CDAR_235911</name>
</gene>
<dbReference type="EMBL" id="BPLQ01005962">
    <property type="protein sequence ID" value="GIY18883.1"/>
    <property type="molecule type" value="Genomic_DNA"/>
</dbReference>
<sequence>MCFINNVSFISTMCFINYVLFISTMCVVHHASTICHHDFERPNLIPNDCIWGVHILLLVPTEEHASHISILPYPSINGNLQLGIACTGSTQESMVGKALSTRQE</sequence>